<dbReference type="SUPFAM" id="SSF46689">
    <property type="entry name" value="Homeodomain-like"/>
    <property type="match status" value="1"/>
</dbReference>
<name>A0A5S4VVT8_9BRAD</name>
<evidence type="ECO:0000259" key="4">
    <source>
        <dbReference type="PROSITE" id="PS01124"/>
    </source>
</evidence>
<evidence type="ECO:0000256" key="1">
    <source>
        <dbReference type="ARBA" id="ARBA00023015"/>
    </source>
</evidence>
<reference evidence="5 6" key="1">
    <citation type="submission" date="2019-08" db="EMBL/GenBank/DDBJ databases">
        <title>Bradyrhizobium hipponensis sp. nov., a rhizobium isolated from a Lupinus angustifolius root nodule in Tunisia.</title>
        <authorList>
            <person name="Off K."/>
            <person name="Rejili M."/>
            <person name="Mars M."/>
            <person name="Brachmann A."/>
            <person name="Marin M."/>
        </authorList>
    </citation>
    <scope>NUCLEOTIDE SEQUENCE [LARGE SCALE GENOMIC DNA]</scope>
    <source>
        <strain evidence="5 6">CTAW11</strain>
    </source>
</reference>
<dbReference type="PROSITE" id="PS00041">
    <property type="entry name" value="HTH_ARAC_FAMILY_1"/>
    <property type="match status" value="1"/>
</dbReference>
<dbReference type="PROSITE" id="PS01124">
    <property type="entry name" value="HTH_ARAC_FAMILY_2"/>
    <property type="match status" value="1"/>
</dbReference>
<dbReference type="PANTHER" id="PTHR47894:SF4">
    <property type="entry name" value="HTH-TYPE TRANSCRIPTIONAL REGULATOR GADX"/>
    <property type="match status" value="1"/>
</dbReference>
<evidence type="ECO:0000313" key="5">
    <source>
        <dbReference type="EMBL" id="TYL72077.1"/>
    </source>
</evidence>
<dbReference type="GO" id="GO:0003700">
    <property type="term" value="F:DNA-binding transcription factor activity"/>
    <property type="evidence" value="ECO:0007669"/>
    <property type="project" value="InterPro"/>
</dbReference>
<dbReference type="RefSeq" id="WP_148756276.1">
    <property type="nucleotide sequence ID" value="NZ_VSSR01000090.1"/>
</dbReference>
<dbReference type="EMBL" id="VSSR01000090">
    <property type="protein sequence ID" value="TYL72077.1"/>
    <property type="molecule type" value="Genomic_DNA"/>
</dbReference>
<dbReference type="InterPro" id="IPR009057">
    <property type="entry name" value="Homeodomain-like_sf"/>
</dbReference>
<organism evidence="5 6">
    <name type="scientific">Bradyrhizobium cytisi</name>
    <dbReference type="NCBI Taxonomy" id="515489"/>
    <lineage>
        <taxon>Bacteria</taxon>
        <taxon>Pseudomonadati</taxon>
        <taxon>Pseudomonadota</taxon>
        <taxon>Alphaproteobacteria</taxon>
        <taxon>Hyphomicrobiales</taxon>
        <taxon>Nitrobacteraceae</taxon>
        <taxon>Bradyrhizobium</taxon>
    </lineage>
</organism>
<dbReference type="InterPro" id="IPR018062">
    <property type="entry name" value="HTH_AraC-typ_CS"/>
</dbReference>
<keyword evidence="3" id="KW-0804">Transcription</keyword>
<dbReference type="GO" id="GO:0000976">
    <property type="term" value="F:transcription cis-regulatory region binding"/>
    <property type="evidence" value="ECO:0007669"/>
    <property type="project" value="TreeGrafter"/>
</dbReference>
<keyword evidence="6" id="KW-1185">Reference proteome</keyword>
<dbReference type="InterPro" id="IPR018060">
    <property type="entry name" value="HTH_AraC"/>
</dbReference>
<evidence type="ECO:0000256" key="3">
    <source>
        <dbReference type="ARBA" id="ARBA00023163"/>
    </source>
</evidence>
<dbReference type="Gene3D" id="1.10.10.60">
    <property type="entry name" value="Homeodomain-like"/>
    <property type="match status" value="1"/>
</dbReference>
<dbReference type="SMART" id="SM00342">
    <property type="entry name" value="HTH_ARAC"/>
    <property type="match status" value="1"/>
</dbReference>
<dbReference type="AlphaFoldDB" id="A0A5S4VVT8"/>
<dbReference type="OrthoDB" id="9805730at2"/>
<dbReference type="Pfam" id="PF12625">
    <property type="entry name" value="Arabinose_bd"/>
    <property type="match status" value="1"/>
</dbReference>
<comment type="caution">
    <text evidence="5">The sequence shown here is derived from an EMBL/GenBank/DDBJ whole genome shotgun (WGS) entry which is preliminary data.</text>
</comment>
<protein>
    <submittedName>
        <fullName evidence="5">AraC family transcriptional regulator</fullName>
    </submittedName>
</protein>
<keyword evidence="1" id="KW-0805">Transcription regulation</keyword>
<dbReference type="PANTHER" id="PTHR47894">
    <property type="entry name" value="HTH-TYPE TRANSCRIPTIONAL REGULATOR GADX"/>
    <property type="match status" value="1"/>
</dbReference>
<gene>
    <name evidence="5" type="ORF">FXB38_39320</name>
</gene>
<proteinExistence type="predicted"/>
<accession>A0A5S4VVT8</accession>
<sequence>MGFDILSRARASYRSAGSLSAIPSATGGIARLACARIDASGQDTAALLSKAGLTLNDFRDPAVRLEVATQIKILELAAQELEDDILGFRLARSFDLREIGLVYYVMASSENVADAVRAAERYSRIMNDGVRLRFEMEGHTATIALEYVGVDRRGERQQIEFWIVTLVRICRQVTEGRLVPSRLQVRHLRAGMPPEFRTFFGRDVEFGADGDVISFPVPVALLPLVGRDGYLHDLLRHYADEALIRKAPQGATLRSRVEKTLTTLLPHGRGVAKEVARQVGLSTRTLSRKLREEKTSFAEILDQLRVALAKRYLEEEQLPVSEVAWLLGYRELSSLTHAFKRWTGMTPRQFRSRSQHKLSCSEKP</sequence>
<dbReference type="Proteomes" id="UP000324853">
    <property type="component" value="Unassembled WGS sequence"/>
</dbReference>
<keyword evidence="2" id="KW-0238">DNA-binding</keyword>
<dbReference type="InterPro" id="IPR032687">
    <property type="entry name" value="AraC-type_N"/>
</dbReference>
<feature type="domain" description="HTH araC/xylS-type" evidence="4">
    <location>
        <begin position="255"/>
        <end position="353"/>
    </location>
</feature>
<evidence type="ECO:0000313" key="6">
    <source>
        <dbReference type="Proteomes" id="UP000324853"/>
    </source>
</evidence>
<dbReference type="GO" id="GO:0005829">
    <property type="term" value="C:cytosol"/>
    <property type="evidence" value="ECO:0007669"/>
    <property type="project" value="TreeGrafter"/>
</dbReference>
<dbReference type="Pfam" id="PF12833">
    <property type="entry name" value="HTH_18"/>
    <property type="match status" value="1"/>
</dbReference>
<evidence type="ECO:0000256" key="2">
    <source>
        <dbReference type="ARBA" id="ARBA00023125"/>
    </source>
</evidence>